<dbReference type="Proteomes" id="UP001500784">
    <property type="component" value="Unassembled WGS sequence"/>
</dbReference>
<gene>
    <name evidence="1" type="ORF">GCM10009688_07490</name>
</gene>
<keyword evidence="2" id="KW-1185">Reference proteome</keyword>
<accession>A0ABN2NY15</accession>
<protein>
    <recommendedName>
        <fullName evidence="3">MarR family transcriptional regulator</fullName>
    </recommendedName>
</protein>
<evidence type="ECO:0008006" key="3">
    <source>
        <dbReference type="Google" id="ProtNLM"/>
    </source>
</evidence>
<organism evidence="1 2">
    <name type="scientific">Arthrobacter gandavensis</name>
    <dbReference type="NCBI Taxonomy" id="169960"/>
    <lineage>
        <taxon>Bacteria</taxon>
        <taxon>Bacillati</taxon>
        <taxon>Actinomycetota</taxon>
        <taxon>Actinomycetes</taxon>
        <taxon>Micrococcales</taxon>
        <taxon>Micrococcaceae</taxon>
        <taxon>Arthrobacter</taxon>
    </lineage>
</organism>
<comment type="caution">
    <text evidence="1">The sequence shown here is derived from an EMBL/GenBank/DDBJ whole genome shotgun (WGS) entry which is preliminary data.</text>
</comment>
<sequence>MLWHADAMHFVLTINQRDTREAGDQVPDLLRSLRHIPAAVDFQRSVGDEAQGILAHPSAAVDAALVAIRARRWNVGIGIGEIRRPLPADVMQAEGFGLVYARRAVERAQRSGDRIPLAVQGPDAEVASEAEAVLRLLGQIVASRTAAEWKVLDLMTPGARGQQKYVAEELGITAQAVSKAVVRSHWVEEWATRPAAARLLDLASGPVSLPPAPLPYSAR</sequence>
<proteinExistence type="predicted"/>
<name>A0ABN2NY15_9MICC</name>
<dbReference type="EMBL" id="BAAALV010000002">
    <property type="protein sequence ID" value="GAA1906023.1"/>
    <property type="molecule type" value="Genomic_DNA"/>
</dbReference>
<evidence type="ECO:0000313" key="2">
    <source>
        <dbReference type="Proteomes" id="UP001500784"/>
    </source>
</evidence>
<reference evidence="1 2" key="1">
    <citation type="journal article" date="2019" name="Int. J. Syst. Evol. Microbiol.">
        <title>The Global Catalogue of Microorganisms (GCM) 10K type strain sequencing project: providing services to taxonomists for standard genome sequencing and annotation.</title>
        <authorList>
            <consortium name="The Broad Institute Genomics Platform"/>
            <consortium name="The Broad Institute Genome Sequencing Center for Infectious Disease"/>
            <person name="Wu L."/>
            <person name="Ma J."/>
        </authorList>
    </citation>
    <scope>NUCLEOTIDE SEQUENCE [LARGE SCALE GENOMIC DNA]</scope>
    <source>
        <strain evidence="1 2">JCM 13316</strain>
    </source>
</reference>
<evidence type="ECO:0000313" key="1">
    <source>
        <dbReference type="EMBL" id="GAA1906023.1"/>
    </source>
</evidence>